<dbReference type="InterPro" id="IPR014001">
    <property type="entry name" value="Helicase_ATP-bd"/>
</dbReference>
<dbReference type="SUPFAM" id="SSF52540">
    <property type="entry name" value="P-loop containing nucleoside triphosphate hydrolases"/>
    <property type="match status" value="2"/>
</dbReference>
<evidence type="ECO:0000313" key="18">
    <source>
        <dbReference type="Proteomes" id="UP000046392"/>
    </source>
</evidence>
<feature type="domain" description="Helicase ATP-binding" evidence="16">
    <location>
        <begin position="319"/>
        <end position="496"/>
    </location>
</feature>
<feature type="region of interest" description="Disordered" evidence="14">
    <location>
        <begin position="229"/>
        <end position="264"/>
    </location>
</feature>
<dbReference type="GO" id="GO:0003677">
    <property type="term" value="F:DNA binding"/>
    <property type="evidence" value="ECO:0007669"/>
    <property type="project" value="UniProtKB-KW"/>
</dbReference>
<dbReference type="PROSITE" id="PS50967">
    <property type="entry name" value="HRDC"/>
    <property type="match status" value="1"/>
</dbReference>
<feature type="domain" description="HRDC" evidence="15">
    <location>
        <begin position="876"/>
        <end position="957"/>
    </location>
</feature>
<dbReference type="SMART" id="SM00341">
    <property type="entry name" value="HRDC"/>
    <property type="match status" value="1"/>
</dbReference>
<dbReference type="Gene3D" id="1.10.10.10">
    <property type="entry name" value="Winged helix-like DNA-binding domain superfamily/Winged helix DNA-binding domain"/>
    <property type="match status" value="1"/>
</dbReference>
<dbReference type="PANTHER" id="PTHR13710">
    <property type="entry name" value="DNA HELICASE RECQ FAMILY MEMBER"/>
    <property type="match status" value="1"/>
</dbReference>
<dbReference type="Gene3D" id="3.40.50.300">
    <property type="entry name" value="P-loop containing nucleotide triphosphate hydrolases"/>
    <property type="match status" value="2"/>
</dbReference>
<keyword evidence="8" id="KW-0413">Isomerase</keyword>
<evidence type="ECO:0000256" key="2">
    <source>
        <dbReference type="ARBA" id="ARBA00005446"/>
    </source>
</evidence>
<feature type="compositionally biased region" description="Acidic residues" evidence="14">
    <location>
        <begin position="251"/>
        <end position="260"/>
    </location>
</feature>
<dbReference type="Pfam" id="PF16124">
    <property type="entry name" value="RecQ_Zn_bind"/>
    <property type="match status" value="1"/>
</dbReference>
<organism evidence="18 19">
    <name type="scientific">Strongyloides papillosus</name>
    <name type="common">Intestinal threadworm</name>
    <dbReference type="NCBI Taxonomy" id="174720"/>
    <lineage>
        <taxon>Eukaryota</taxon>
        <taxon>Metazoa</taxon>
        <taxon>Ecdysozoa</taxon>
        <taxon>Nematoda</taxon>
        <taxon>Chromadorea</taxon>
        <taxon>Rhabditida</taxon>
        <taxon>Tylenchina</taxon>
        <taxon>Panagrolaimomorpha</taxon>
        <taxon>Strongyloidoidea</taxon>
        <taxon>Strongyloididae</taxon>
        <taxon>Strongyloides</taxon>
    </lineage>
</organism>
<dbReference type="GO" id="GO:0005737">
    <property type="term" value="C:cytoplasm"/>
    <property type="evidence" value="ECO:0007669"/>
    <property type="project" value="TreeGrafter"/>
</dbReference>
<keyword evidence="9" id="KW-0539">Nucleus</keyword>
<keyword evidence="7" id="KW-0238">DNA-binding</keyword>
<dbReference type="STRING" id="174720.A0A0N5B9P9"/>
<dbReference type="InterPro" id="IPR044876">
    <property type="entry name" value="HRDC_dom_sf"/>
</dbReference>
<feature type="domain" description="Helicase C-terminal" evidence="17">
    <location>
        <begin position="522"/>
        <end position="667"/>
    </location>
</feature>
<dbReference type="PROSITE" id="PS51192">
    <property type="entry name" value="HELICASE_ATP_BIND_1"/>
    <property type="match status" value="1"/>
</dbReference>
<dbReference type="AlphaFoldDB" id="A0A0N5B9P9"/>
<comment type="subcellular location">
    <subcellularLocation>
        <location evidence="1">Nucleus</location>
    </subcellularLocation>
</comment>
<comment type="similarity">
    <text evidence="2">Belongs to the helicase family. RecQ subfamily.</text>
</comment>
<dbReference type="InterPro" id="IPR002121">
    <property type="entry name" value="HRDC_dom"/>
</dbReference>
<dbReference type="GO" id="GO:0016787">
    <property type="term" value="F:hydrolase activity"/>
    <property type="evidence" value="ECO:0007669"/>
    <property type="project" value="UniProtKB-KW"/>
</dbReference>
<dbReference type="Pfam" id="PF00271">
    <property type="entry name" value="Helicase_C"/>
    <property type="match status" value="1"/>
</dbReference>
<dbReference type="InterPro" id="IPR011545">
    <property type="entry name" value="DEAD/DEAH_box_helicase_dom"/>
</dbReference>
<evidence type="ECO:0000259" key="15">
    <source>
        <dbReference type="PROSITE" id="PS50967"/>
    </source>
</evidence>
<reference evidence="19" key="1">
    <citation type="submission" date="2017-02" db="UniProtKB">
        <authorList>
            <consortium name="WormBaseParasite"/>
        </authorList>
    </citation>
    <scope>IDENTIFICATION</scope>
</reference>
<feature type="compositionally biased region" description="Polar residues" evidence="14">
    <location>
        <begin position="980"/>
        <end position="991"/>
    </location>
</feature>
<evidence type="ECO:0000256" key="7">
    <source>
        <dbReference type="ARBA" id="ARBA00023125"/>
    </source>
</evidence>
<dbReference type="PROSITE" id="PS51194">
    <property type="entry name" value="HELICASE_CTER"/>
    <property type="match status" value="1"/>
</dbReference>
<accession>A0A0N5B9P9</accession>
<evidence type="ECO:0000256" key="12">
    <source>
        <dbReference type="ARBA" id="ARBA00044542"/>
    </source>
</evidence>
<evidence type="ECO:0000256" key="6">
    <source>
        <dbReference type="ARBA" id="ARBA00022840"/>
    </source>
</evidence>
<dbReference type="GO" id="GO:0005694">
    <property type="term" value="C:chromosome"/>
    <property type="evidence" value="ECO:0007669"/>
    <property type="project" value="TreeGrafter"/>
</dbReference>
<dbReference type="InterPro" id="IPR004589">
    <property type="entry name" value="DNA_helicase_ATP-dep_RecQ"/>
</dbReference>
<dbReference type="InterPro" id="IPR036388">
    <property type="entry name" value="WH-like_DNA-bd_sf"/>
</dbReference>
<evidence type="ECO:0000259" key="16">
    <source>
        <dbReference type="PROSITE" id="PS51192"/>
    </source>
</evidence>
<comment type="catalytic activity">
    <reaction evidence="10">
        <text>Couples ATP hydrolysis with the unwinding of duplex DNA by translocating in the 3'-5' direction.</text>
        <dbReference type="EC" id="5.6.2.4"/>
    </reaction>
</comment>
<dbReference type="Proteomes" id="UP000046392">
    <property type="component" value="Unplaced"/>
</dbReference>
<evidence type="ECO:0000313" key="19">
    <source>
        <dbReference type="WBParaSite" id="SPAL_0000276500.1"/>
    </source>
</evidence>
<protein>
    <recommendedName>
        <fullName evidence="11">DNA 3'-5' helicase</fullName>
        <ecNumber evidence="11">5.6.2.4</ecNumber>
    </recommendedName>
    <alternativeName>
        <fullName evidence="12">DNA 3'-5' helicase BLM</fullName>
    </alternativeName>
</protein>
<evidence type="ECO:0000256" key="3">
    <source>
        <dbReference type="ARBA" id="ARBA00022741"/>
    </source>
</evidence>
<keyword evidence="6" id="KW-0067">ATP-binding</keyword>
<keyword evidence="5" id="KW-0347">Helicase</keyword>
<evidence type="ECO:0000256" key="1">
    <source>
        <dbReference type="ARBA" id="ARBA00004123"/>
    </source>
</evidence>
<evidence type="ECO:0000256" key="8">
    <source>
        <dbReference type="ARBA" id="ARBA00023235"/>
    </source>
</evidence>
<evidence type="ECO:0000256" key="13">
    <source>
        <dbReference type="ARBA" id="ARBA00049360"/>
    </source>
</evidence>
<evidence type="ECO:0000256" key="5">
    <source>
        <dbReference type="ARBA" id="ARBA00022806"/>
    </source>
</evidence>
<dbReference type="GO" id="GO:0009378">
    <property type="term" value="F:four-way junction helicase activity"/>
    <property type="evidence" value="ECO:0007669"/>
    <property type="project" value="TreeGrafter"/>
</dbReference>
<evidence type="ECO:0000256" key="14">
    <source>
        <dbReference type="SAM" id="MobiDB-lite"/>
    </source>
</evidence>
<feature type="region of interest" description="Disordered" evidence="14">
    <location>
        <begin position="980"/>
        <end position="1053"/>
    </location>
</feature>
<dbReference type="SMART" id="SM00487">
    <property type="entry name" value="DEXDc"/>
    <property type="match status" value="1"/>
</dbReference>
<dbReference type="GO" id="GO:0005634">
    <property type="term" value="C:nucleus"/>
    <property type="evidence" value="ECO:0007669"/>
    <property type="project" value="UniProtKB-SubCell"/>
</dbReference>
<feature type="compositionally biased region" description="Low complexity" evidence="14">
    <location>
        <begin position="1018"/>
        <end position="1034"/>
    </location>
</feature>
<dbReference type="InterPro" id="IPR010997">
    <property type="entry name" value="HRDC-like_sf"/>
</dbReference>
<keyword evidence="18" id="KW-1185">Reference proteome</keyword>
<feature type="compositionally biased region" description="Low complexity" evidence="14">
    <location>
        <begin position="229"/>
        <end position="243"/>
    </location>
</feature>
<evidence type="ECO:0000256" key="4">
    <source>
        <dbReference type="ARBA" id="ARBA00022801"/>
    </source>
</evidence>
<evidence type="ECO:0000256" key="10">
    <source>
        <dbReference type="ARBA" id="ARBA00034617"/>
    </source>
</evidence>
<dbReference type="InterPro" id="IPR032284">
    <property type="entry name" value="RecQ_Zn-bd"/>
</dbReference>
<keyword evidence="3" id="KW-0547">Nucleotide-binding</keyword>
<dbReference type="WBParaSite" id="SPAL_0000276500.1">
    <property type="protein sequence ID" value="SPAL_0000276500.1"/>
    <property type="gene ID" value="SPAL_0000276500"/>
</dbReference>
<dbReference type="NCBIfam" id="TIGR00614">
    <property type="entry name" value="recQ_fam"/>
    <property type="match status" value="1"/>
</dbReference>
<dbReference type="GO" id="GO:0000724">
    <property type="term" value="P:double-strand break repair via homologous recombination"/>
    <property type="evidence" value="ECO:0007669"/>
    <property type="project" value="TreeGrafter"/>
</dbReference>
<dbReference type="EC" id="5.6.2.4" evidence="11"/>
<dbReference type="InterPro" id="IPR027417">
    <property type="entry name" value="P-loop_NTPase"/>
</dbReference>
<comment type="catalytic activity">
    <reaction evidence="13">
        <text>ATP + H2O = ADP + phosphate + H(+)</text>
        <dbReference type="Rhea" id="RHEA:13065"/>
        <dbReference type="ChEBI" id="CHEBI:15377"/>
        <dbReference type="ChEBI" id="CHEBI:15378"/>
        <dbReference type="ChEBI" id="CHEBI:30616"/>
        <dbReference type="ChEBI" id="CHEBI:43474"/>
        <dbReference type="ChEBI" id="CHEBI:456216"/>
    </reaction>
</comment>
<dbReference type="Pfam" id="PF00570">
    <property type="entry name" value="HRDC"/>
    <property type="match status" value="1"/>
</dbReference>
<dbReference type="InterPro" id="IPR001650">
    <property type="entry name" value="Helicase_C-like"/>
</dbReference>
<dbReference type="SUPFAM" id="SSF47819">
    <property type="entry name" value="HRDC-like"/>
    <property type="match status" value="1"/>
</dbReference>
<keyword evidence="4" id="KW-0378">Hydrolase</keyword>
<evidence type="ECO:0000256" key="9">
    <source>
        <dbReference type="ARBA" id="ARBA00023242"/>
    </source>
</evidence>
<dbReference type="SMART" id="SM00490">
    <property type="entry name" value="HELICc"/>
    <property type="match status" value="1"/>
</dbReference>
<dbReference type="FunFam" id="3.40.50.300:FF:000296">
    <property type="entry name" value="ATP-dependent DNA helicase RecQ"/>
    <property type="match status" value="1"/>
</dbReference>
<dbReference type="Gene3D" id="1.10.150.80">
    <property type="entry name" value="HRDC domain"/>
    <property type="match status" value="1"/>
</dbReference>
<evidence type="ECO:0000259" key="17">
    <source>
        <dbReference type="PROSITE" id="PS51194"/>
    </source>
</evidence>
<dbReference type="PANTHER" id="PTHR13710:SF153">
    <property type="entry name" value="RECQ-LIKE DNA HELICASE BLM"/>
    <property type="match status" value="1"/>
</dbReference>
<proteinExistence type="inferred from homology"/>
<dbReference type="Pfam" id="PF00270">
    <property type="entry name" value="DEAD"/>
    <property type="match status" value="1"/>
</dbReference>
<evidence type="ECO:0000256" key="11">
    <source>
        <dbReference type="ARBA" id="ARBA00034808"/>
    </source>
</evidence>
<sequence length="1053" mass="117890">MDSEASSDDGDFLWPRECVRLGSYTFVKPDFNFVMSRLLCCDGAHKEGIYKPPVDLSTIDRGCGNTGNSGNGDPKKVLGDLNKKEVPPTSVPAPSNFAAAYLHENNDVKKAPSYVSASDSSNKKVPALFKATSFDFRKPCMGNITNVPTRPLTGGDMEDDFFVDSDVDDFVNNQGDARNPNYREQENSMPFKVPQPVVVSTLSMENKSTSADNYDDDFYEDFDIAEFLPSSTPNKTTNSSVPNDVTKDASEDFEDEDMDSDFGNREDMHGKFRGFLVDDGEEYMDESKHLSEATIRKMYGFLKDKFGHNDFRHRQKCAITAALAGKDVFILMPTGAGKSLCYQLPASIENGVTVVISPLRALIDDQCCKMNQLGIRTEKLTSDVSMAKANKIYDELCKVDNRIKLLYVTPEKIAASSQLTNTLKRLQEQGGLCRFVIDEAHCVSQWGHDFRPDYTKLNTLRDDFNNPRVPIMALTATATPKIVTDTKRLLGIDSSKLFISTFVRTNLKYEVVEKSSANTKKLLGDLFKKYPTGSGILFCFSKNDCSNAKELVESLGESAVIYHAGLTDKQRTEAQQEWMSGRKRVVCATIAFGMGIDKPDVRFVVHMTMSKSIEGYYQESGRAGRDGLPSRCVILYNYTDCVKLRKFVEDPIENENGTKILKSDAVKRMQHGNINEMIAYCESVSGCLRKLLVEHFGEIYDSADCKADQETACKNCSKDRKKKYNLYDMTEIASLVLQSISAMNITVKQLSDCLRGKTKCEGAKGKKTIKLPLYDKAKFLTDNDACRLIIKLITDGFAFEQIQEISCGRGNTTFVGYVMLSDDGKKFLSSNPKPKFYIHMPPAKFTLDDINDSHLMIKVDIKEAEVVKEKFKIKHKGVYECAKFKIQSLRTQIAKEEQILDAKKILTDEAVDQIAALLPRTNTELLSIDGMTQFKIRKYGGRIMSSLNEFWRMVDKNDQAKIKRELEMLSNDSNQLVESSFLQPTTYNSGTSRGGSFKYPYRGGKSSGGRGRKKRSAAPRSYSVDTSSSTSSSTRGRKKRKASNVDNFIVRDI</sequence>
<dbReference type="CDD" id="cd18794">
    <property type="entry name" value="SF2_C_RecQ"/>
    <property type="match status" value="1"/>
</dbReference>
<name>A0A0N5B9P9_STREA</name>
<dbReference type="GO" id="GO:0005524">
    <property type="term" value="F:ATP binding"/>
    <property type="evidence" value="ECO:0007669"/>
    <property type="project" value="UniProtKB-KW"/>
</dbReference>
<dbReference type="GO" id="GO:0043138">
    <property type="term" value="F:3'-5' DNA helicase activity"/>
    <property type="evidence" value="ECO:0007669"/>
    <property type="project" value="UniProtKB-EC"/>
</dbReference>